<dbReference type="OrthoDB" id="9803416at2"/>
<gene>
    <name evidence="14" type="ORF">SAMN02910451_00729</name>
</gene>
<evidence type="ECO:0000256" key="10">
    <source>
        <dbReference type="ARBA" id="ARBA00034269"/>
    </source>
</evidence>
<keyword evidence="15" id="KW-1185">Reference proteome</keyword>
<name>A0A1G5BGT6_9FIRM</name>
<protein>
    <submittedName>
        <fullName evidence="14">Magnesium transporter</fullName>
    </submittedName>
</protein>
<reference evidence="15" key="1">
    <citation type="submission" date="2016-10" db="EMBL/GenBank/DDBJ databases">
        <authorList>
            <person name="Varghese N."/>
            <person name="Submissions S."/>
        </authorList>
    </citation>
    <scope>NUCLEOTIDE SEQUENCE [LARGE SCALE GENOMIC DNA]</scope>
    <source>
        <strain evidence="15">XBD2006</strain>
    </source>
</reference>
<organism evidence="14 15">
    <name type="scientific">Butyrivibrio hungatei</name>
    <dbReference type="NCBI Taxonomy" id="185008"/>
    <lineage>
        <taxon>Bacteria</taxon>
        <taxon>Bacillati</taxon>
        <taxon>Bacillota</taxon>
        <taxon>Clostridia</taxon>
        <taxon>Lachnospirales</taxon>
        <taxon>Lachnospiraceae</taxon>
        <taxon>Butyrivibrio</taxon>
    </lineage>
</organism>
<keyword evidence="6" id="KW-0460">Magnesium</keyword>
<evidence type="ECO:0000256" key="4">
    <source>
        <dbReference type="ARBA" id="ARBA00022475"/>
    </source>
</evidence>
<evidence type="ECO:0000256" key="11">
    <source>
        <dbReference type="ARBA" id="ARBA00045497"/>
    </source>
</evidence>
<accession>A0A1G5BGT6</accession>
<evidence type="ECO:0000256" key="1">
    <source>
        <dbReference type="ARBA" id="ARBA00004651"/>
    </source>
</evidence>
<feature type="transmembrane region" description="Helical" evidence="13">
    <location>
        <begin position="279"/>
        <end position="299"/>
    </location>
</feature>
<dbReference type="STRING" id="185008.bhn_III059"/>
<keyword evidence="8" id="KW-0406">Ion transport</keyword>
<dbReference type="FunFam" id="1.20.58.340:FF:000004">
    <property type="entry name" value="Magnesium transport protein CorA"/>
    <property type="match status" value="1"/>
</dbReference>
<dbReference type="AlphaFoldDB" id="A0A1G5BGT6"/>
<evidence type="ECO:0000256" key="9">
    <source>
        <dbReference type="ARBA" id="ARBA00023136"/>
    </source>
</evidence>
<dbReference type="SUPFAM" id="SSF143865">
    <property type="entry name" value="CorA soluble domain-like"/>
    <property type="match status" value="1"/>
</dbReference>
<dbReference type="RefSeq" id="WP_074461469.1">
    <property type="nucleotide sequence ID" value="NZ_FMUR01000004.1"/>
</dbReference>
<evidence type="ECO:0000256" key="5">
    <source>
        <dbReference type="ARBA" id="ARBA00022692"/>
    </source>
</evidence>
<comment type="function">
    <text evidence="11">Mediates influx of magnesium ions. Alternates between open and closed states. Activated by low cytoplasmic Mg(2+) levels. Inactive when cytoplasmic Mg(2+) levels are high.</text>
</comment>
<dbReference type="InterPro" id="IPR002523">
    <property type="entry name" value="MgTranspt_CorA/ZnTranspt_ZntB"/>
</dbReference>
<dbReference type="GO" id="GO:0015095">
    <property type="term" value="F:magnesium ion transmembrane transporter activity"/>
    <property type="evidence" value="ECO:0007669"/>
    <property type="project" value="TreeGrafter"/>
</dbReference>
<dbReference type="Pfam" id="PF01544">
    <property type="entry name" value="CorA"/>
    <property type="match status" value="1"/>
</dbReference>
<keyword evidence="9 13" id="KW-0472">Membrane</keyword>
<dbReference type="EMBL" id="FMUR01000004">
    <property type="protein sequence ID" value="SCX89331.1"/>
    <property type="molecule type" value="Genomic_DNA"/>
</dbReference>
<sequence length="305" mass="35812">MYYLIKNTLEECSAEQCHDASYPYVAVLTPEQWLAQSENFDMGIDLDMENEDILTTKAEVNFDSLTGTFCIPVESAGTDVPESFSFALDEKGIIFIDKSANALNLVKRIKQTKKWRKPSLERFLYDFLEQIIHNDLRIMQRYELELDGIEKEIMSDAEDAHIQRNNEIRGDIRDLRIHYEQLQDLGQELEENENGFFSEDNLRYFRMFSSRVDRLYDAATHLRDYTIQLNDLYQSQLDVKQNRIMTVLTVVTTIFMPLTLIVGWYGMNFKYMPELDWKFSYPIVIALSIFIVVGSMIFFKVKKIL</sequence>
<dbReference type="Proteomes" id="UP000183047">
    <property type="component" value="Unassembled WGS sequence"/>
</dbReference>
<evidence type="ECO:0000256" key="6">
    <source>
        <dbReference type="ARBA" id="ARBA00022842"/>
    </source>
</evidence>
<keyword evidence="12" id="KW-0175">Coiled coil</keyword>
<comment type="subcellular location">
    <subcellularLocation>
        <location evidence="1">Cell membrane</location>
        <topology evidence="1">Multi-pass membrane protein</topology>
    </subcellularLocation>
</comment>
<proteinExistence type="inferred from homology"/>
<keyword evidence="5 13" id="KW-0812">Transmembrane</keyword>
<evidence type="ECO:0000256" key="13">
    <source>
        <dbReference type="SAM" id="Phobius"/>
    </source>
</evidence>
<feature type="coiled-coil region" evidence="12">
    <location>
        <begin position="139"/>
        <end position="192"/>
    </location>
</feature>
<comment type="catalytic activity">
    <reaction evidence="10">
        <text>Mg(2+)(in) = Mg(2+)(out)</text>
        <dbReference type="Rhea" id="RHEA:29827"/>
        <dbReference type="ChEBI" id="CHEBI:18420"/>
    </reaction>
</comment>
<dbReference type="GO" id="GO:0000287">
    <property type="term" value="F:magnesium ion binding"/>
    <property type="evidence" value="ECO:0007669"/>
    <property type="project" value="TreeGrafter"/>
</dbReference>
<evidence type="ECO:0000313" key="15">
    <source>
        <dbReference type="Proteomes" id="UP000183047"/>
    </source>
</evidence>
<evidence type="ECO:0000256" key="2">
    <source>
        <dbReference type="ARBA" id="ARBA00009765"/>
    </source>
</evidence>
<evidence type="ECO:0000313" key="14">
    <source>
        <dbReference type="EMBL" id="SCX89331.1"/>
    </source>
</evidence>
<evidence type="ECO:0000256" key="12">
    <source>
        <dbReference type="SAM" id="Coils"/>
    </source>
</evidence>
<dbReference type="CDD" id="cd12826">
    <property type="entry name" value="EcCorA_ZntB-like_u1"/>
    <property type="match status" value="1"/>
</dbReference>
<dbReference type="PANTHER" id="PTHR46494:SF1">
    <property type="entry name" value="CORA FAMILY METAL ION TRANSPORTER (EUROFUNG)"/>
    <property type="match status" value="1"/>
</dbReference>
<dbReference type="GO" id="GO:0005886">
    <property type="term" value="C:plasma membrane"/>
    <property type="evidence" value="ECO:0007669"/>
    <property type="project" value="UniProtKB-SubCell"/>
</dbReference>
<dbReference type="InterPro" id="IPR045863">
    <property type="entry name" value="CorA_TM1_TM2"/>
</dbReference>
<dbReference type="Gene3D" id="1.20.58.340">
    <property type="entry name" value="Magnesium transport protein CorA, transmembrane region"/>
    <property type="match status" value="2"/>
</dbReference>
<feature type="transmembrane region" description="Helical" evidence="13">
    <location>
        <begin position="244"/>
        <end position="267"/>
    </location>
</feature>
<dbReference type="SUPFAM" id="SSF144083">
    <property type="entry name" value="Magnesium transport protein CorA, transmembrane region"/>
    <property type="match status" value="1"/>
</dbReference>
<keyword evidence="7 13" id="KW-1133">Transmembrane helix</keyword>
<evidence type="ECO:0000256" key="3">
    <source>
        <dbReference type="ARBA" id="ARBA00022448"/>
    </source>
</evidence>
<dbReference type="InterPro" id="IPR045861">
    <property type="entry name" value="CorA_cytoplasmic_dom"/>
</dbReference>
<comment type="similarity">
    <text evidence="2">Belongs to the CorA metal ion transporter (MIT) (TC 1.A.35) family.</text>
</comment>
<dbReference type="PANTHER" id="PTHR46494">
    <property type="entry name" value="CORA FAMILY METAL ION TRANSPORTER (EUROFUNG)"/>
    <property type="match status" value="1"/>
</dbReference>
<evidence type="ECO:0000256" key="8">
    <source>
        <dbReference type="ARBA" id="ARBA00023065"/>
    </source>
</evidence>
<keyword evidence="4" id="KW-1003">Cell membrane</keyword>
<dbReference type="GO" id="GO:0050897">
    <property type="term" value="F:cobalt ion binding"/>
    <property type="evidence" value="ECO:0007669"/>
    <property type="project" value="TreeGrafter"/>
</dbReference>
<evidence type="ECO:0000256" key="7">
    <source>
        <dbReference type="ARBA" id="ARBA00022989"/>
    </source>
</evidence>
<dbReference type="GO" id="GO:0015087">
    <property type="term" value="F:cobalt ion transmembrane transporter activity"/>
    <property type="evidence" value="ECO:0007669"/>
    <property type="project" value="TreeGrafter"/>
</dbReference>
<keyword evidence="3" id="KW-0813">Transport</keyword>